<evidence type="ECO:0000256" key="5">
    <source>
        <dbReference type="RuleBase" id="RU363034"/>
    </source>
</evidence>
<keyword evidence="6" id="KW-0732">Signal</keyword>
<dbReference type="SMART" id="SM00020">
    <property type="entry name" value="Tryp_SPc"/>
    <property type="match status" value="1"/>
</dbReference>
<name>A0A8C8SLF5_9SAUR</name>
<keyword evidence="2 5" id="KW-0378">Hydrolase</keyword>
<dbReference type="GO" id="GO:0004252">
    <property type="term" value="F:serine-type endopeptidase activity"/>
    <property type="evidence" value="ECO:0007669"/>
    <property type="project" value="InterPro"/>
</dbReference>
<dbReference type="Gene3D" id="2.40.10.10">
    <property type="entry name" value="Trypsin-like serine proteases"/>
    <property type="match status" value="2"/>
</dbReference>
<dbReference type="PROSITE" id="PS00135">
    <property type="entry name" value="TRYPSIN_SER"/>
    <property type="match status" value="1"/>
</dbReference>
<dbReference type="PANTHER" id="PTHR24271:SF51">
    <property type="entry name" value="GRANZYME M"/>
    <property type="match status" value="1"/>
</dbReference>
<keyword evidence="3 5" id="KW-0720">Serine protease</keyword>
<dbReference type="InterPro" id="IPR001254">
    <property type="entry name" value="Trypsin_dom"/>
</dbReference>
<evidence type="ECO:0000256" key="2">
    <source>
        <dbReference type="ARBA" id="ARBA00022801"/>
    </source>
</evidence>
<dbReference type="InterPro" id="IPR033116">
    <property type="entry name" value="TRYPSIN_SER"/>
</dbReference>
<dbReference type="GO" id="GO:0006508">
    <property type="term" value="P:proteolysis"/>
    <property type="evidence" value="ECO:0007669"/>
    <property type="project" value="UniProtKB-KW"/>
</dbReference>
<organism evidence="8 9">
    <name type="scientific">Pelusios castaneus</name>
    <name type="common">West African mud turtle</name>
    <dbReference type="NCBI Taxonomy" id="367368"/>
    <lineage>
        <taxon>Eukaryota</taxon>
        <taxon>Metazoa</taxon>
        <taxon>Chordata</taxon>
        <taxon>Craniata</taxon>
        <taxon>Vertebrata</taxon>
        <taxon>Euteleostomi</taxon>
        <taxon>Archelosauria</taxon>
        <taxon>Testudinata</taxon>
        <taxon>Testudines</taxon>
        <taxon>Pleurodira</taxon>
        <taxon>Pelomedusidae</taxon>
        <taxon>Pelusios</taxon>
    </lineage>
</organism>
<feature type="chain" id="PRO_5034692420" evidence="6">
    <location>
        <begin position="19"/>
        <end position="267"/>
    </location>
</feature>
<feature type="domain" description="Peptidase S1" evidence="7">
    <location>
        <begin position="30"/>
        <end position="263"/>
    </location>
</feature>
<keyword evidence="1 5" id="KW-0645">Protease</keyword>
<dbReference type="Ensembl" id="ENSPCET00000021307.1">
    <property type="protein sequence ID" value="ENSPCEP00000020592.1"/>
    <property type="gene ID" value="ENSPCEG00000015913.1"/>
</dbReference>
<protein>
    <submittedName>
        <fullName evidence="8">Granzyme M</fullName>
    </submittedName>
</protein>
<reference evidence="8" key="1">
    <citation type="submission" date="2025-08" db="UniProtKB">
        <authorList>
            <consortium name="Ensembl"/>
        </authorList>
    </citation>
    <scope>IDENTIFICATION</scope>
</reference>
<feature type="signal peptide" evidence="6">
    <location>
        <begin position="1"/>
        <end position="18"/>
    </location>
</feature>
<evidence type="ECO:0000313" key="9">
    <source>
        <dbReference type="Proteomes" id="UP000694393"/>
    </source>
</evidence>
<dbReference type="InterPro" id="IPR043504">
    <property type="entry name" value="Peptidase_S1_PA_chymotrypsin"/>
</dbReference>
<accession>A0A8C8SLF5</accession>
<keyword evidence="9" id="KW-1185">Reference proteome</keyword>
<evidence type="ECO:0000256" key="1">
    <source>
        <dbReference type="ARBA" id="ARBA00022670"/>
    </source>
</evidence>
<dbReference type="InterPro" id="IPR009003">
    <property type="entry name" value="Peptidase_S1_PA"/>
</dbReference>
<dbReference type="FunFam" id="2.40.10.10:FF:000005">
    <property type="entry name" value="Serine protease 37"/>
    <property type="match status" value="1"/>
</dbReference>
<evidence type="ECO:0000259" key="7">
    <source>
        <dbReference type="PROSITE" id="PS50240"/>
    </source>
</evidence>
<sequence>SKGWKCHQLLLRWWSVMAGSSFQGQLQSLIIGGRDASPHSRPYMVSIQKGGSHICGGSLIKERWVLTAAHCLPCQGEEALKVVVGLHQLKKYDPKQVFSVMDPIPHPSYCHKTMEGDIIPDLAFRSCLQLDRKVAPNKITKFIQLSKEQDLGIQCSVAGWGLSKEGGKLSPVLRELDVKVMDARMCNNSRFWNGGITESMICIEGVEKGSTPWTGDSGGPVVCGKKAKVAGIISFTDGKVDVFKPPVATAVFKYKEWIQKTIARADL</sequence>
<dbReference type="PRINTS" id="PR00722">
    <property type="entry name" value="CHYMOTRYPSIN"/>
</dbReference>
<dbReference type="CDD" id="cd00190">
    <property type="entry name" value="Tryp_SPc"/>
    <property type="match status" value="1"/>
</dbReference>
<evidence type="ECO:0000256" key="4">
    <source>
        <dbReference type="ARBA" id="ARBA00023157"/>
    </source>
</evidence>
<dbReference type="PROSITE" id="PS50240">
    <property type="entry name" value="TRYPSIN_DOM"/>
    <property type="match status" value="1"/>
</dbReference>
<evidence type="ECO:0000256" key="6">
    <source>
        <dbReference type="SAM" id="SignalP"/>
    </source>
</evidence>
<dbReference type="PANTHER" id="PTHR24271">
    <property type="entry name" value="KALLIKREIN-RELATED"/>
    <property type="match status" value="1"/>
</dbReference>
<dbReference type="AlphaFoldDB" id="A0A8C8SLF5"/>
<dbReference type="Proteomes" id="UP000694393">
    <property type="component" value="Unplaced"/>
</dbReference>
<keyword evidence="4" id="KW-1015">Disulfide bond</keyword>
<dbReference type="InterPro" id="IPR001314">
    <property type="entry name" value="Peptidase_S1A"/>
</dbReference>
<dbReference type="SUPFAM" id="SSF50494">
    <property type="entry name" value="Trypsin-like serine proteases"/>
    <property type="match status" value="1"/>
</dbReference>
<reference evidence="8" key="2">
    <citation type="submission" date="2025-09" db="UniProtKB">
        <authorList>
            <consortium name="Ensembl"/>
        </authorList>
    </citation>
    <scope>IDENTIFICATION</scope>
</reference>
<evidence type="ECO:0000313" key="8">
    <source>
        <dbReference type="Ensembl" id="ENSPCEP00000020592.1"/>
    </source>
</evidence>
<evidence type="ECO:0000256" key="3">
    <source>
        <dbReference type="ARBA" id="ARBA00022825"/>
    </source>
</evidence>
<proteinExistence type="predicted"/>
<dbReference type="Pfam" id="PF00089">
    <property type="entry name" value="Trypsin"/>
    <property type="match status" value="1"/>
</dbReference>
<dbReference type="PROSITE" id="PS00134">
    <property type="entry name" value="TRYPSIN_HIS"/>
    <property type="match status" value="1"/>
</dbReference>
<dbReference type="InterPro" id="IPR018114">
    <property type="entry name" value="TRYPSIN_HIS"/>
</dbReference>